<dbReference type="Pfam" id="PF03633">
    <property type="entry name" value="Glyco_hydro_65C"/>
    <property type="match status" value="1"/>
</dbReference>
<evidence type="ECO:0000259" key="9">
    <source>
        <dbReference type="Pfam" id="PF03636"/>
    </source>
</evidence>
<keyword evidence="11" id="KW-1185">Reference proteome</keyword>
<sequence>METDHRWLVVEDGFAPARANMYETIFTTGNGYLGTRGALAEGHAGALPGTFLRGVFDHHDSAVTELVKAPDWLALAVVVDGTRLNVTSASVVQHRRILDMRDGSLFRETVFEDSDGRRTRIETVHFASGADEHLCCLRARITPENHTASMTVHSGIDGTHYNLDRRPVYATPPPDDPQMKWHKWARSKHLDEVARVEIAGGVYLETRTIDSGITIGYAARTTVSPPVSPTVEQRHRLVEQVFHTQVPPGDTLTVDKLVTIYTSRDVAAASVRQACLDDLHRHTEAGFPACRERNREAWREKWADSDVTVEGDADIVRAARFNIYHLLIAANASDPRVNIGANSLTGERYRGHAFWDTEVFMLPFYIYTQPATARALLLYRHHTLDGARRNARDGGFRGARYAWESADTGVETTPQWTVDGAHRIWMGEEEIHVTSAVAYGLIAYVAATGDEAFMTDYGAEILFETSRFWVDRLEAMPDGRYALSRVVGPDEFHEHVDNSAYTNYLVRWHLRQAAHVYAGLAVTHPPELAGLSERIGLRPDEVEAWLTIADRIRLPAGNDDGVIEQFDGYFGLENLPVTVDDNDMPQYPAGYHHYNLAGSTLLKQADVVMLTYVLPDEFPDPVKLANYNFYEPLTLHKSSLSPAIHSIMGIEVGDPSRAVQYLRRAAFVDLLDNQGNTEEGIHIASAGGTWQILVAGFGGFRVRNGRMTFKPWLPPDWNAIAFRLKWHGNTLSVRVRHTSATFLLSGPTTAHEEIVVNDEPITMPVDKEVVIDLAKTGS</sequence>
<dbReference type="PIRSF" id="PIRSF036289">
    <property type="entry name" value="Glycosyl_hydrolase_malt_phosph"/>
    <property type="match status" value="1"/>
</dbReference>
<dbReference type="InterPro" id="IPR012341">
    <property type="entry name" value="6hp_glycosidase-like_sf"/>
</dbReference>
<evidence type="ECO:0000259" key="8">
    <source>
        <dbReference type="Pfam" id="PF03633"/>
    </source>
</evidence>
<dbReference type="Gene3D" id="2.60.420.10">
    <property type="entry name" value="Maltose phosphorylase, domain 3"/>
    <property type="match status" value="1"/>
</dbReference>
<dbReference type="PANTHER" id="PTHR11051">
    <property type="entry name" value="GLYCOSYL HYDROLASE-RELATED"/>
    <property type="match status" value="1"/>
</dbReference>
<dbReference type="GO" id="GO:0016757">
    <property type="term" value="F:glycosyltransferase activity"/>
    <property type="evidence" value="ECO:0007669"/>
    <property type="project" value="UniProtKB-KW"/>
</dbReference>
<evidence type="ECO:0000256" key="4">
    <source>
        <dbReference type="ARBA" id="ARBA00023295"/>
    </source>
</evidence>
<dbReference type="Gene3D" id="1.50.10.10">
    <property type="match status" value="1"/>
</dbReference>
<dbReference type="InterPro" id="IPR017045">
    <property type="entry name" value="Malt_Pase/Glycosyl_Hdrlase"/>
</dbReference>
<dbReference type="GO" id="GO:0030246">
    <property type="term" value="F:carbohydrate binding"/>
    <property type="evidence" value="ECO:0007669"/>
    <property type="project" value="InterPro"/>
</dbReference>
<reference evidence="10" key="1">
    <citation type="submission" date="2021-01" db="EMBL/GenBank/DDBJ databases">
        <title>Whole genome shotgun sequence of Virgisporangium aurantiacum NBRC 16421.</title>
        <authorList>
            <person name="Komaki H."/>
            <person name="Tamura T."/>
        </authorList>
    </citation>
    <scope>NUCLEOTIDE SEQUENCE</scope>
    <source>
        <strain evidence="10">NBRC 16421</strain>
    </source>
</reference>
<evidence type="ECO:0000256" key="6">
    <source>
        <dbReference type="PIRSR" id="PIRSR036289-51"/>
    </source>
</evidence>
<evidence type="ECO:0000256" key="2">
    <source>
        <dbReference type="ARBA" id="ARBA00022676"/>
    </source>
</evidence>
<dbReference type="InterPro" id="IPR005195">
    <property type="entry name" value="Glyco_hydro_65_M"/>
</dbReference>
<dbReference type="GO" id="GO:0004553">
    <property type="term" value="F:hydrolase activity, hydrolyzing O-glycosyl compounds"/>
    <property type="evidence" value="ECO:0007669"/>
    <property type="project" value="TreeGrafter"/>
</dbReference>
<feature type="active site" description="Proton donor" evidence="5">
    <location>
        <position position="491"/>
    </location>
</feature>
<feature type="binding site" evidence="6">
    <location>
        <begin position="603"/>
        <end position="604"/>
    </location>
    <ligand>
        <name>substrate</name>
    </ligand>
</feature>
<keyword evidence="4" id="KW-0378">Hydrolase</keyword>
<dbReference type="Pfam" id="PF03636">
    <property type="entry name" value="Glyco_hydro_65N"/>
    <property type="match status" value="1"/>
</dbReference>
<proteinExistence type="inferred from homology"/>
<dbReference type="InterPro" id="IPR008928">
    <property type="entry name" value="6-hairpin_glycosidase_sf"/>
</dbReference>
<dbReference type="SUPFAM" id="SSF48208">
    <property type="entry name" value="Six-hairpin glycosidases"/>
    <property type="match status" value="1"/>
</dbReference>
<name>A0A8J4E3T2_9ACTN</name>
<feature type="domain" description="Glycoside hydrolase family 65 C-terminal" evidence="8">
    <location>
        <begin position="700"/>
        <end position="762"/>
    </location>
</feature>
<dbReference type="InterPro" id="IPR005196">
    <property type="entry name" value="Glyco_hydro_65_N"/>
</dbReference>
<dbReference type="GO" id="GO:0005975">
    <property type="term" value="P:carbohydrate metabolic process"/>
    <property type="evidence" value="ECO:0007669"/>
    <property type="project" value="InterPro"/>
</dbReference>
<comment type="similarity">
    <text evidence="1">Belongs to the glycosyl hydrolase 65 family.</text>
</comment>
<dbReference type="AlphaFoldDB" id="A0A8J4E3T2"/>
<feature type="binding site" evidence="6">
    <location>
        <begin position="355"/>
        <end position="356"/>
    </location>
    <ligand>
        <name>substrate</name>
    </ligand>
</feature>
<keyword evidence="2" id="KW-0328">Glycosyltransferase</keyword>
<evidence type="ECO:0000256" key="5">
    <source>
        <dbReference type="PIRSR" id="PIRSR036289-50"/>
    </source>
</evidence>
<keyword evidence="3" id="KW-0808">Transferase</keyword>
<evidence type="ECO:0000256" key="1">
    <source>
        <dbReference type="ARBA" id="ARBA00006768"/>
    </source>
</evidence>
<dbReference type="Pfam" id="PF03632">
    <property type="entry name" value="Glyco_hydro_65m"/>
    <property type="match status" value="1"/>
</dbReference>
<evidence type="ECO:0000256" key="3">
    <source>
        <dbReference type="ARBA" id="ARBA00022679"/>
    </source>
</evidence>
<evidence type="ECO:0000313" key="11">
    <source>
        <dbReference type="Proteomes" id="UP000612585"/>
    </source>
</evidence>
<dbReference type="InterPro" id="IPR005194">
    <property type="entry name" value="Glyco_hydro_65_C"/>
</dbReference>
<dbReference type="EMBL" id="BOPG01000053">
    <property type="protein sequence ID" value="GIJ60369.1"/>
    <property type="molecule type" value="Genomic_DNA"/>
</dbReference>
<organism evidence="10 11">
    <name type="scientific">Virgisporangium aurantiacum</name>
    <dbReference type="NCBI Taxonomy" id="175570"/>
    <lineage>
        <taxon>Bacteria</taxon>
        <taxon>Bacillati</taxon>
        <taxon>Actinomycetota</taxon>
        <taxon>Actinomycetes</taxon>
        <taxon>Micromonosporales</taxon>
        <taxon>Micromonosporaceae</taxon>
        <taxon>Virgisporangium</taxon>
    </lineage>
</organism>
<dbReference type="PANTHER" id="PTHR11051:SF8">
    <property type="entry name" value="PROTEIN-GLUCOSYLGALACTOSYLHYDROXYLYSINE GLUCOSIDASE"/>
    <property type="match status" value="1"/>
</dbReference>
<dbReference type="RefSeq" id="WP_204004564.1">
    <property type="nucleotide sequence ID" value="NZ_BOPG01000053.1"/>
</dbReference>
<protein>
    <submittedName>
        <fullName evidence="10">Kojibiose phosphorylase</fullName>
    </submittedName>
</protein>
<gene>
    <name evidence="10" type="ORF">Vau01_078850</name>
</gene>
<dbReference type="InterPro" id="IPR037018">
    <property type="entry name" value="GH65_N"/>
</dbReference>
<feature type="domain" description="Glycoside hydrolase family 65 central catalytic" evidence="7">
    <location>
        <begin position="320"/>
        <end position="691"/>
    </location>
</feature>
<accession>A0A8J4E3T2</accession>
<comment type="caution">
    <text evidence="10">The sequence shown here is derived from an EMBL/GenBank/DDBJ whole genome shotgun (WGS) entry which is preliminary data.</text>
</comment>
<dbReference type="InterPro" id="IPR011013">
    <property type="entry name" value="Gal_mutarotase_sf_dom"/>
</dbReference>
<evidence type="ECO:0000259" key="7">
    <source>
        <dbReference type="Pfam" id="PF03632"/>
    </source>
</evidence>
<evidence type="ECO:0000313" key="10">
    <source>
        <dbReference type="EMBL" id="GIJ60369.1"/>
    </source>
</evidence>
<keyword evidence="4" id="KW-0326">Glycosidase</keyword>
<feature type="domain" description="Glycoside hydrolase family 65 N-terminal" evidence="9">
    <location>
        <begin position="11"/>
        <end position="264"/>
    </location>
</feature>
<dbReference type="Gene3D" id="2.70.98.40">
    <property type="entry name" value="Glycoside hydrolase, family 65, N-terminal domain"/>
    <property type="match status" value="1"/>
</dbReference>
<dbReference type="Proteomes" id="UP000612585">
    <property type="component" value="Unassembled WGS sequence"/>
</dbReference>
<dbReference type="SUPFAM" id="SSF74650">
    <property type="entry name" value="Galactose mutarotase-like"/>
    <property type="match status" value="1"/>
</dbReference>